<dbReference type="RefSeq" id="WP_124151298.1">
    <property type="nucleotide sequence ID" value="NZ_RQIS01000007.1"/>
</dbReference>
<comment type="caution">
    <text evidence="2">The sequence shown here is derived from an EMBL/GenBank/DDBJ whole genome shotgun (WGS) entry which is preliminary data.</text>
</comment>
<dbReference type="Proteomes" id="UP000272778">
    <property type="component" value="Unassembled WGS sequence"/>
</dbReference>
<dbReference type="AlphaFoldDB" id="A0A3N6N771"/>
<dbReference type="EMBL" id="RQIS01000007">
    <property type="protein sequence ID" value="RQH06621.1"/>
    <property type="molecule type" value="Genomic_DNA"/>
</dbReference>
<feature type="region of interest" description="Disordered" evidence="1">
    <location>
        <begin position="225"/>
        <end position="246"/>
    </location>
</feature>
<dbReference type="OrthoDB" id="9175801at2"/>
<evidence type="ECO:0000256" key="1">
    <source>
        <dbReference type="SAM" id="MobiDB-lite"/>
    </source>
</evidence>
<reference evidence="2 3" key="1">
    <citation type="submission" date="2018-11" db="EMBL/GenBank/DDBJ databases">
        <title>Paraburkholderia sp. DHOA04, isolated from soil.</title>
        <authorList>
            <person name="Gao Z.-H."/>
            <person name="Qiu L.-H."/>
            <person name="Fu J.-C."/>
        </authorList>
    </citation>
    <scope>NUCLEOTIDE SEQUENCE [LARGE SCALE GENOMIC DNA]</scope>
    <source>
        <strain evidence="2 3">DHOA04</strain>
    </source>
</reference>
<evidence type="ECO:0000313" key="2">
    <source>
        <dbReference type="EMBL" id="RQH06621.1"/>
    </source>
</evidence>
<evidence type="ECO:0000313" key="3">
    <source>
        <dbReference type="Proteomes" id="UP000272778"/>
    </source>
</evidence>
<name>A0A3N6N771_9BURK</name>
<proteinExistence type="predicted"/>
<keyword evidence="3" id="KW-1185">Reference proteome</keyword>
<gene>
    <name evidence="2" type="ORF">D1Y85_12170</name>
</gene>
<protein>
    <submittedName>
        <fullName evidence="2">Uncharacterized protein</fullName>
    </submittedName>
</protein>
<sequence>MSVVEGTVNTGSIVQSQDARTDNGWVSSTTIAQLAATAVAVINTLAALEMSAREYQIANGYYNLALQLRNYWNNTFVPCETAAVAYACSQPLYQPLYNETAGRYIASVKQQFADALNNVVNCANRFCTGLTQSMIKDITIAEAQAIGDAQNYAYRYEEAREEAMDDRRWARIMNALGLGRNLLGDAASYAKTAAGLYGLLGQQAGAGAAGALYALGYERNRNQTVYPTRPQSSWTPNPVSSMQTTSDQGGVMVGAPMDMSMPQSSPLPDMSPAPSTPIMGFAPVNQGADVTMAGTDVNASWTAGKA</sequence>
<organism evidence="2 3">
    <name type="scientific">Paraburkholderia dinghuensis</name>
    <dbReference type="NCBI Taxonomy" id="2305225"/>
    <lineage>
        <taxon>Bacteria</taxon>
        <taxon>Pseudomonadati</taxon>
        <taxon>Pseudomonadota</taxon>
        <taxon>Betaproteobacteria</taxon>
        <taxon>Burkholderiales</taxon>
        <taxon>Burkholderiaceae</taxon>
        <taxon>Paraburkholderia</taxon>
    </lineage>
</organism>
<accession>A0A3N6N771</accession>